<feature type="transmembrane region" description="Helical" evidence="12">
    <location>
        <begin position="248"/>
        <end position="268"/>
    </location>
</feature>
<evidence type="ECO:0000313" key="16">
    <source>
        <dbReference type="EMBL" id="USS00786.1"/>
    </source>
</evidence>
<dbReference type="GO" id="GO:0015764">
    <property type="term" value="P:N-acetylglucosamine transport"/>
    <property type="evidence" value="ECO:0007669"/>
    <property type="project" value="TreeGrafter"/>
</dbReference>
<feature type="active site" description="Phosphocysteine intermediate; for EIIB activity" evidence="11">
    <location>
        <position position="425"/>
    </location>
</feature>
<keyword evidence="3" id="KW-1003">Cell membrane</keyword>
<dbReference type="PROSITE" id="PS51098">
    <property type="entry name" value="PTS_EIIB_TYPE_1"/>
    <property type="match status" value="1"/>
</dbReference>
<evidence type="ECO:0000256" key="9">
    <source>
        <dbReference type="ARBA" id="ARBA00022989"/>
    </source>
</evidence>
<evidence type="ECO:0000256" key="2">
    <source>
        <dbReference type="ARBA" id="ARBA00022448"/>
    </source>
</evidence>
<comment type="subcellular location">
    <subcellularLocation>
        <location evidence="1">Cell membrane</location>
        <topology evidence="1">Multi-pass membrane protein</topology>
    </subcellularLocation>
</comment>
<dbReference type="AlphaFoldDB" id="A0A9N7PLS9"/>
<dbReference type="Pfam" id="PF02378">
    <property type="entry name" value="PTS_EIIC"/>
    <property type="match status" value="1"/>
</dbReference>
<dbReference type="GO" id="GO:0009401">
    <property type="term" value="P:phosphoenolpyruvate-dependent sugar phosphotransferase system"/>
    <property type="evidence" value="ECO:0007669"/>
    <property type="project" value="UniProtKB-KW"/>
</dbReference>
<dbReference type="EC" id="2.7.1.193" evidence="16"/>
<keyword evidence="9 12" id="KW-1133">Transmembrane helix</keyword>
<dbReference type="EMBL" id="CP023671">
    <property type="protein sequence ID" value="AYE34202.1"/>
    <property type="molecule type" value="Genomic_DNA"/>
</dbReference>
<dbReference type="GO" id="GO:0008982">
    <property type="term" value="F:protein-N(PI)-phosphohistidine-sugar phosphotransferase activity"/>
    <property type="evidence" value="ECO:0007669"/>
    <property type="project" value="InterPro"/>
</dbReference>
<dbReference type="GO" id="GO:0005886">
    <property type="term" value="C:plasma membrane"/>
    <property type="evidence" value="ECO:0007669"/>
    <property type="project" value="UniProtKB-SubCell"/>
</dbReference>
<dbReference type="PANTHER" id="PTHR30009">
    <property type="entry name" value="CYTOCHROME C-TYPE SYNTHESIS PROTEIN AND PTS TRANSMEMBRANE COMPONENT"/>
    <property type="match status" value="1"/>
</dbReference>
<dbReference type="EMBL" id="CP099799">
    <property type="protein sequence ID" value="USS00786.1"/>
    <property type="molecule type" value="Genomic_DNA"/>
</dbReference>
<feature type="transmembrane region" description="Helical" evidence="12">
    <location>
        <begin position="212"/>
        <end position="228"/>
    </location>
</feature>
<dbReference type="GO" id="GO:0019866">
    <property type="term" value="C:organelle inner membrane"/>
    <property type="evidence" value="ECO:0007669"/>
    <property type="project" value="InterPro"/>
</dbReference>
<dbReference type="InterPro" id="IPR036878">
    <property type="entry name" value="Glu_permease_IIB"/>
</dbReference>
<feature type="domain" description="PTS EIIC type-1" evidence="14">
    <location>
        <begin position="6"/>
        <end position="384"/>
    </location>
</feature>
<dbReference type="GO" id="GO:0090563">
    <property type="term" value="F:protein-phosphocysteine-sugar phosphotransferase activity"/>
    <property type="evidence" value="ECO:0007669"/>
    <property type="project" value="TreeGrafter"/>
</dbReference>
<dbReference type="SUPFAM" id="SSF55604">
    <property type="entry name" value="Glucose permease domain IIB"/>
    <property type="match status" value="1"/>
</dbReference>
<evidence type="ECO:0000256" key="8">
    <source>
        <dbReference type="ARBA" id="ARBA00022777"/>
    </source>
</evidence>
<accession>A0A9N7PLS9</accession>
<dbReference type="InterPro" id="IPR003352">
    <property type="entry name" value="PTS_EIIC"/>
</dbReference>
<dbReference type="Proteomes" id="UP000280586">
    <property type="component" value="Chromosome"/>
</dbReference>
<name>A0A9N7PLS9_CLOSE</name>
<feature type="transmembrane region" description="Helical" evidence="12">
    <location>
        <begin position="108"/>
        <end position="128"/>
    </location>
</feature>
<keyword evidence="5 16" id="KW-0808">Transferase</keyword>
<evidence type="ECO:0000313" key="15">
    <source>
        <dbReference type="EMBL" id="AYE34202.1"/>
    </source>
</evidence>
<feature type="transmembrane region" description="Helical" evidence="12">
    <location>
        <begin position="148"/>
        <end position="168"/>
    </location>
</feature>
<keyword evidence="18" id="KW-1185">Reference proteome</keyword>
<dbReference type="CDD" id="cd00212">
    <property type="entry name" value="PTS_IIB_glc"/>
    <property type="match status" value="1"/>
</dbReference>
<dbReference type="NCBIfam" id="TIGR00826">
    <property type="entry name" value="EIIB_glc"/>
    <property type="match status" value="1"/>
</dbReference>
<feature type="transmembrane region" description="Helical" evidence="12">
    <location>
        <begin position="48"/>
        <end position="69"/>
    </location>
</feature>
<evidence type="ECO:0000256" key="3">
    <source>
        <dbReference type="ARBA" id="ARBA00022475"/>
    </source>
</evidence>
<keyword evidence="8" id="KW-0418">Kinase</keyword>
<feature type="domain" description="PTS EIIB type-1" evidence="13">
    <location>
        <begin position="403"/>
        <end position="479"/>
    </location>
</feature>
<dbReference type="PROSITE" id="PS51103">
    <property type="entry name" value="PTS_EIIC_TYPE_1"/>
    <property type="match status" value="1"/>
</dbReference>
<dbReference type="PROSITE" id="PS01035">
    <property type="entry name" value="PTS_EIIB_TYPE_1_CYS"/>
    <property type="match status" value="1"/>
</dbReference>
<keyword evidence="10 12" id="KW-0472">Membrane</keyword>
<evidence type="ECO:0000256" key="12">
    <source>
        <dbReference type="SAM" id="Phobius"/>
    </source>
</evidence>
<keyword evidence="6" id="KW-0598">Phosphotransferase system</keyword>
<dbReference type="Proteomes" id="UP001055437">
    <property type="component" value="Chromosome"/>
</dbReference>
<proteinExistence type="predicted"/>
<organism evidence="15 17">
    <name type="scientific">Clostridium septicum</name>
    <dbReference type="NCBI Taxonomy" id="1504"/>
    <lineage>
        <taxon>Bacteria</taxon>
        <taxon>Bacillati</taxon>
        <taxon>Bacillota</taxon>
        <taxon>Clostridia</taxon>
        <taxon>Eubacteriales</taxon>
        <taxon>Clostridiaceae</taxon>
        <taxon>Clostridium</taxon>
    </lineage>
</organism>
<keyword evidence="4 15" id="KW-0762">Sugar transport</keyword>
<dbReference type="InterPro" id="IPR001996">
    <property type="entry name" value="PTS_IIB_1"/>
</dbReference>
<dbReference type="GO" id="GO:0103111">
    <property type="term" value="F:protein-N(pi)-phosphohistidine--N-acetyl-D-glucosamine phosphotransferase activity"/>
    <property type="evidence" value="ECO:0007669"/>
    <property type="project" value="UniProtKB-EC"/>
</dbReference>
<dbReference type="InterPro" id="IPR050429">
    <property type="entry name" value="PTS_Glucose_EIICBA"/>
</dbReference>
<keyword evidence="7 12" id="KW-0812">Transmembrane</keyword>
<protein>
    <submittedName>
        <fullName evidence="16">N-acetylglucosamine-specific PTS transporter subunit IIBC</fullName>
        <ecNumber evidence="16">2.7.1.193</ecNumber>
    </submittedName>
    <submittedName>
        <fullName evidence="15">PTS sugar transporter</fullName>
    </submittedName>
</protein>
<feature type="transmembrane region" description="Helical" evidence="12">
    <location>
        <begin position="76"/>
        <end position="96"/>
    </location>
</feature>
<evidence type="ECO:0000313" key="17">
    <source>
        <dbReference type="Proteomes" id="UP000280586"/>
    </source>
</evidence>
<evidence type="ECO:0000259" key="14">
    <source>
        <dbReference type="PROSITE" id="PS51103"/>
    </source>
</evidence>
<keyword evidence="2" id="KW-0813">Transport</keyword>
<evidence type="ECO:0000313" key="18">
    <source>
        <dbReference type="Proteomes" id="UP001055437"/>
    </source>
</evidence>
<dbReference type="GeneID" id="303560401"/>
<dbReference type="NCBIfam" id="TIGR01998">
    <property type="entry name" value="PTS-II-BC-nag"/>
    <property type="match status" value="1"/>
</dbReference>
<dbReference type="FunFam" id="3.30.1360.60:FF:000001">
    <property type="entry name" value="PTS system glucose-specific IIBC component PtsG"/>
    <property type="match status" value="1"/>
</dbReference>
<dbReference type="KEGG" id="csep:CP523_06905"/>
<dbReference type="InterPro" id="IPR013013">
    <property type="entry name" value="PTS_EIIC_1"/>
</dbReference>
<evidence type="ECO:0000259" key="13">
    <source>
        <dbReference type="PROSITE" id="PS51098"/>
    </source>
</evidence>
<reference evidence="16" key="2">
    <citation type="submission" date="2022-06" db="EMBL/GenBank/DDBJ databases">
        <authorList>
            <person name="Holder M.E."/>
            <person name="Ajami N.J."/>
            <person name="Petrosino J.F."/>
        </authorList>
    </citation>
    <scope>NUCLEOTIDE SEQUENCE</scope>
    <source>
        <strain evidence="16">RMA 8861</strain>
    </source>
</reference>
<evidence type="ECO:0000256" key="10">
    <source>
        <dbReference type="ARBA" id="ARBA00023136"/>
    </source>
</evidence>
<feature type="transmembrane region" description="Helical" evidence="12">
    <location>
        <begin position="353"/>
        <end position="372"/>
    </location>
</feature>
<sequence>MSKGNTSVLGFLQKLGKALMTPIAALPAAGLLLRLGQPDVLDISWMAAAGDAIMGNMAILFAIGIAVGLAEENNGVAGLAGAIGYFVLTKVAFAFAGELNPGIADGSIKFDMGVLAGFATGIIGGLLYNKFKDIKVPQFLGFFGGKRFVPIITSLVCLILGVAMGWIWPSIQDGINNFGNTMANSGPIGAFGFGFLNRLLIPIGLHHVLNTIFWFQFGTFTAASGEVFNGDIFRFLNGDPTAGAFQTGFFPIMMFALPAACFAMIAAAKKEKRKAVTGMLAGIAFTSFLTGVTEPIEFTFMFLAPVLYGAHALLTGVSLALTNFLGMRDGFSFSAGFIDYVLNFNIAENPIGLVFVGLAFAAIYFVIFYAVIKKFDLKTPGREDDEIDVIDSRDMKGKKSDLDVTAKGIIEAIGGKDNIKSLDACVTRIRLTLADSKKIDESKLKKLGATGVMKLSGNNVQVVVGTIADPLVSRMKKQL</sequence>
<dbReference type="GO" id="GO:0016301">
    <property type="term" value="F:kinase activity"/>
    <property type="evidence" value="ECO:0007669"/>
    <property type="project" value="UniProtKB-KW"/>
</dbReference>
<dbReference type="InterPro" id="IPR010974">
    <property type="entry name" value="PTS_IIBC_nag"/>
</dbReference>
<feature type="transmembrane region" description="Helical" evidence="12">
    <location>
        <begin position="298"/>
        <end position="321"/>
    </location>
</feature>
<feature type="transmembrane region" description="Helical" evidence="12">
    <location>
        <begin position="188"/>
        <end position="205"/>
    </location>
</feature>
<evidence type="ECO:0000256" key="6">
    <source>
        <dbReference type="ARBA" id="ARBA00022683"/>
    </source>
</evidence>
<dbReference type="GO" id="GO:0015572">
    <property type="term" value="F:N-acetylglucosamine transmembrane transporter activity"/>
    <property type="evidence" value="ECO:0007669"/>
    <property type="project" value="InterPro"/>
</dbReference>
<dbReference type="Gene3D" id="3.30.1360.60">
    <property type="entry name" value="Glucose permease domain IIB"/>
    <property type="match status" value="1"/>
</dbReference>
<evidence type="ECO:0000256" key="7">
    <source>
        <dbReference type="ARBA" id="ARBA00022692"/>
    </source>
</evidence>
<evidence type="ECO:0000256" key="5">
    <source>
        <dbReference type="ARBA" id="ARBA00022679"/>
    </source>
</evidence>
<evidence type="ECO:0000256" key="4">
    <source>
        <dbReference type="ARBA" id="ARBA00022597"/>
    </source>
</evidence>
<dbReference type="PANTHER" id="PTHR30009:SF4">
    <property type="entry name" value="PTS SYSTEM N-ACETYLGLUCOSAMINE-SPECIFIC EIICBA COMPONENT"/>
    <property type="match status" value="1"/>
</dbReference>
<gene>
    <name evidence="16" type="primary">nagE</name>
    <name evidence="15" type="ORF">CP523_06905</name>
    <name evidence="16" type="ORF">NH397_15230</name>
</gene>
<dbReference type="RefSeq" id="WP_120140730.1">
    <property type="nucleotide sequence ID" value="NZ_CP023671.1"/>
</dbReference>
<evidence type="ECO:0000256" key="11">
    <source>
        <dbReference type="PROSITE-ProRule" id="PRU00421"/>
    </source>
</evidence>
<evidence type="ECO:0000256" key="1">
    <source>
        <dbReference type="ARBA" id="ARBA00004651"/>
    </source>
</evidence>
<dbReference type="InterPro" id="IPR018113">
    <property type="entry name" value="PTrfase_EIIB_Cys"/>
</dbReference>
<reference evidence="15 17" key="1">
    <citation type="submission" date="2017-09" db="EMBL/GenBank/DDBJ databases">
        <authorList>
            <person name="Thomas P."/>
            <person name="Seyboldt C."/>
        </authorList>
    </citation>
    <scope>NUCLEOTIDE SEQUENCE [LARGE SCALE GENOMIC DNA]</scope>
    <source>
        <strain evidence="15 17">DSM 7534</strain>
    </source>
</reference>
<dbReference type="Pfam" id="PF00367">
    <property type="entry name" value="PTS_EIIB"/>
    <property type="match status" value="1"/>
</dbReference>